<dbReference type="GO" id="GO:0042393">
    <property type="term" value="F:histone binding"/>
    <property type="evidence" value="ECO:0007669"/>
    <property type="project" value="TreeGrafter"/>
</dbReference>
<dbReference type="PROSITE" id="PS50014">
    <property type="entry name" value="BROMODOMAIN_2"/>
    <property type="match status" value="1"/>
</dbReference>
<comment type="caution">
    <text evidence="8">The sequence shown here is derived from an EMBL/GenBank/DDBJ whole genome shotgun (WGS) entry which is preliminary data.</text>
</comment>
<dbReference type="Pfam" id="PF17862">
    <property type="entry name" value="AAA_lid_3"/>
    <property type="match status" value="1"/>
</dbReference>
<dbReference type="Gene3D" id="1.20.920.10">
    <property type="entry name" value="Bromodomain-like"/>
    <property type="match status" value="1"/>
</dbReference>
<proteinExistence type="inferred from homology"/>
<evidence type="ECO:0000259" key="7">
    <source>
        <dbReference type="PROSITE" id="PS50014"/>
    </source>
</evidence>
<feature type="domain" description="Bromo" evidence="7">
    <location>
        <begin position="1012"/>
        <end position="1074"/>
    </location>
</feature>
<dbReference type="Gene3D" id="3.40.50.300">
    <property type="entry name" value="P-loop containing nucleotide triphosphate hydrolases"/>
    <property type="match status" value="1"/>
</dbReference>
<feature type="compositionally biased region" description="Basic residues" evidence="6">
    <location>
        <begin position="121"/>
        <end position="132"/>
    </location>
</feature>
<dbReference type="InterPro" id="IPR003960">
    <property type="entry name" value="ATPase_AAA_CS"/>
</dbReference>
<feature type="compositionally biased region" description="Acidic residues" evidence="6">
    <location>
        <begin position="263"/>
        <end position="289"/>
    </location>
</feature>
<evidence type="ECO:0000256" key="3">
    <source>
        <dbReference type="ARBA" id="ARBA00022840"/>
    </source>
</evidence>
<dbReference type="FunFam" id="1.10.8.60:FF:000016">
    <property type="entry name" value="ATPase family AAA domain-containing protein 2B"/>
    <property type="match status" value="1"/>
</dbReference>
<reference evidence="8 9" key="1">
    <citation type="journal article" date="2024" name="Nat. Commun.">
        <title>Phylogenomics reveals the evolutionary origins of lichenization in chlorophyte algae.</title>
        <authorList>
            <person name="Puginier C."/>
            <person name="Libourel C."/>
            <person name="Otte J."/>
            <person name="Skaloud P."/>
            <person name="Haon M."/>
            <person name="Grisel S."/>
            <person name="Petersen M."/>
            <person name="Berrin J.G."/>
            <person name="Delaux P.M."/>
            <person name="Dal Grande F."/>
            <person name="Keller J."/>
        </authorList>
    </citation>
    <scope>NUCLEOTIDE SEQUENCE [LARGE SCALE GENOMIC DNA]</scope>
    <source>
        <strain evidence="8 9">SAG 2043</strain>
    </source>
</reference>
<dbReference type="FunFam" id="3.40.50.300:FF:000061">
    <property type="entry name" value="ATPase family, AAA domain-containing 2"/>
    <property type="match status" value="1"/>
</dbReference>
<dbReference type="Pfam" id="PF00439">
    <property type="entry name" value="Bromodomain"/>
    <property type="match status" value="1"/>
</dbReference>
<evidence type="ECO:0000313" key="9">
    <source>
        <dbReference type="Proteomes" id="UP001489004"/>
    </source>
</evidence>
<keyword evidence="4 5" id="KW-0103">Bromodomain</keyword>
<evidence type="ECO:0000256" key="5">
    <source>
        <dbReference type="PROSITE-ProRule" id="PRU00035"/>
    </source>
</evidence>
<feature type="region of interest" description="Disordered" evidence="6">
    <location>
        <begin position="1243"/>
        <end position="1325"/>
    </location>
</feature>
<dbReference type="SUPFAM" id="SSF52540">
    <property type="entry name" value="P-loop containing nucleoside triphosphate hydrolases"/>
    <property type="match status" value="2"/>
</dbReference>
<feature type="compositionally biased region" description="Acidic residues" evidence="6">
    <location>
        <begin position="201"/>
        <end position="215"/>
    </location>
</feature>
<dbReference type="EMBL" id="JALJOR010000009">
    <property type="protein sequence ID" value="KAK9811900.1"/>
    <property type="molecule type" value="Genomic_DNA"/>
</dbReference>
<dbReference type="Proteomes" id="UP001489004">
    <property type="component" value="Unassembled WGS sequence"/>
</dbReference>
<keyword evidence="2" id="KW-0547">Nucleotide-binding</keyword>
<evidence type="ECO:0000256" key="4">
    <source>
        <dbReference type="ARBA" id="ARBA00023117"/>
    </source>
</evidence>
<feature type="compositionally biased region" description="Basic and acidic residues" evidence="6">
    <location>
        <begin position="315"/>
        <end position="329"/>
    </location>
</feature>
<dbReference type="InterPro" id="IPR003593">
    <property type="entry name" value="AAA+_ATPase"/>
</dbReference>
<feature type="region of interest" description="Disordered" evidence="6">
    <location>
        <begin position="1433"/>
        <end position="1504"/>
    </location>
</feature>
<feature type="region of interest" description="Disordered" evidence="6">
    <location>
        <begin position="1203"/>
        <end position="1230"/>
    </location>
</feature>
<dbReference type="GO" id="GO:0016887">
    <property type="term" value="F:ATP hydrolysis activity"/>
    <property type="evidence" value="ECO:0007669"/>
    <property type="project" value="InterPro"/>
</dbReference>
<dbReference type="SMART" id="SM00297">
    <property type="entry name" value="BROMO"/>
    <property type="match status" value="1"/>
</dbReference>
<dbReference type="GO" id="GO:0045815">
    <property type="term" value="P:transcription initiation-coupled chromatin remodeling"/>
    <property type="evidence" value="ECO:0007669"/>
    <property type="project" value="TreeGrafter"/>
</dbReference>
<evidence type="ECO:0000256" key="1">
    <source>
        <dbReference type="ARBA" id="ARBA00006914"/>
    </source>
</evidence>
<dbReference type="InterPro" id="IPR045199">
    <property type="entry name" value="ATAD2-like"/>
</dbReference>
<accession>A0AAW1PQ04</accession>
<feature type="compositionally biased region" description="Acidic residues" evidence="6">
    <location>
        <begin position="142"/>
        <end position="162"/>
    </location>
</feature>
<dbReference type="PANTHER" id="PTHR23069:SF0">
    <property type="entry name" value="TAT-BINDING HOMOLOG 7"/>
    <property type="match status" value="1"/>
</dbReference>
<dbReference type="GO" id="GO:0005524">
    <property type="term" value="F:ATP binding"/>
    <property type="evidence" value="ECO:0007669"/>
    <property type="project" value="UniProtKB-KW"/>
</dbReference>
<feature type="compositionally biased region" description="Basic and acidic residues" evidence="6">
    <location>
        <begin position="216"/>
        <end position="231"/>
    </location>
</feature>
<dbReference type="GO" id="GO:0006337">
    <property type="term" value="P:nucleosome disassembly"/>
    <property type="evidence" value="ECO:0007669"/>
    <property type="project" value="TreeGrafter"/>
</dbReference>
<comment type="similarity">
    <text evidence="1">Belongs to the AAA ATPase family.</text>
</comment>
<dbReference type="InterPro" id="IPR027417">
    <property type="entry name" value="P-loop_NTPase"/>
</dbReference>
<dbReference type="InterPro" id="IPR036427">
    <property type="entry name" value="Bromodomain-like_sf"/>
</dbReference>
<dbReference type="GO" id="GO:0005634">
    <property type="term" value="C:nucleus"/>
    <property type="evidence" value="ECO:0007669"/>
    <property type="project" value="TreeGrafter"/>
</dbReference>
<dbReference type="InterPro" id="IPR003959">
    <property type="entry name" value="ATPase_AAA_core"/>
</dbReference>
<protein>
    <recommendedName>
        <fullName evidence="7">Bromo domain-containing protein</fullName>
    </recommendedName>
</protein>
<evidence type="ECO:0000256" key="6">
    <source>
        <dbReference type="SAM" id="MobiDB-lite"/>
    </source>
</evidence>
<dbReference type="Gene3D" id="1.10.8.60">
    <property type="match status" value="1"/>
</dbReference>
<name>A0AAW1PQ04_9CHLO</name>
<dbReference type="Pfam" id="PF00004">
    <property type="entry name" value="AAA"/>
    <property type="match status" value="1"/>
</dbReference>
<dbReference type="GO" id="GO:0003682">
    <property type="term" value="F:chromatin binding"/>
    <property type="evidence" value="ECO:0007669"/>
    <property type="project" value="TreeGrafter"/>
</dbReference>
<keyword evidence="3" id="KW-0067">ATP-binding</keyword>
<organism evidence="8 9">
    <name type="scientific">[Myrmecia] bisecta</name>
    <dbReference type="NCBI Taxonomy" id="41462"/>
    <lineage>
        <taxon>Eukaryota</taxon>
        <taxon>Viridiplantae</taxon>
        <taxon>Chlorophyta</taxon>
        <taxon>core chlorophytes</taxon>
        <taxon>Trebouxiophyceae</taxon>
        <taxon>Trebouxiales</taxon>
        <taxon>Trebouxiaceae</taxon>
        <taxon>Myrmecia</taxon>
    </lineage>
</organism>
<feature type="region of interest" description="Disordered" evidence="6">
    <location>
        <begin position="1"/>
        <end position="389"/>
    </location>
</feature>
<gene>
    <name evidence="8" type="ORF">WJX72_012131</name>
</gene>
<sequence>MVATKGKADAPGASGSLRKTRSSKSQDAANGREQHEEVASPSSQQKEDEGANRRNMRRGTRQAGAGKSPKKASSLDTGLERVARRQTRHSAPQQLDAGAQQAQRADSDDEKEEEHSDSPKWTRRTKRIKQQLKRASLSVAHDDEDDEVQDEDGEGSSGDDEPVIVRYARRQRQTTQRFSPGRDEPTRRNQPHGNKRRTTESEDDDLLSDEDDYQEEQDKQLDNRPFAERYPTRNRSQLKRYQPNSLEEEPGQRKRGRTHANDSESEEEEEDVDDSDEDDEEAGEGDEEGGAGHRYPLRDRSRIMRQADPLLGSGRPDKATVQKKLEKLSARASRRRHASRRSHRSWDEEDDIPDTDSALPWRALQPAGTPGAGAGGGLTPGKLAAGAGGGGQPWDVGMPMGGGRDRSGTNAEITPLEVDPSVTFDQVGGLDHYIKALKEMIFLPLVYPELFERFHIAPPRGVLFYGPPGTGKTLVARALAASASRAGRKVSFFMRKGADVLSKWVGEAERQLKLLFEEAQKAQPAIIFFDEIDGLAPVRSSKQDQIHNSIVSTLLALMDGLDSRGKVVIIGATNRIDALDGALRRPGRFDRELVFPLPNLPARASIVDIHTRKWAEPPPPELREELARMCVGYCGADLKALCTEASLHALRRQYPQIYESDDKLLIDPASVKIGRRDFLSAFTAITPASHRSAAAHARPLSGMVAPCLQLNLDQILDHLRASFPPAASCLEAAEAQAAGGAPSGRPGPASNASAAASFLYADDDEEDDDSAALSLLPGLRSTSALHVQRPRLLVCGPEGGGQGHLGPAVLYALEGLPVHAIGLPSLLSDASARSPEEAVVHAVVEARRAAPAVLYLPHLQLWWDTAPASLRATLWMLLADLPPDLPLLLFATADTPLADLNPEALQLFGALATGAHELGPPGEAQRAEFFDSIASALALPPQPVASRRAQAPPPVLPKAPEAIAAQQEAEAAAVEAKARAQHDEDQAVLRTLRMALRDVATRMLCDRRWRSFAEPVSPDEDPEYWEKVSNPMDLATLLARVDGRAYATAAAFLRDVALIPVDAAQYYGHDIAAVKEVSRAHALEDEARGLVAACVPPELAAKCDAIITKGGPAPLPGVEVEDEPVRPLVLGGWPVEDRGGREADGAAGSSGAGVRARSSARLRGAELDGRVVYDDPDAMMRTMRSELRKAGLAPDKRRARVAFSDQLDPLGEGRSSAKQRRLSAPPAVPELLDKAQVDRLASTLGVRLRGRTPRDSGETPTSRAAAPSRLAGKRAKRDWASGSSAKPSPQVDAAAAGEVAPTKTAAAAQKHAASGSAARTGQAVEDGAHDTSLAAVDAQTGTAGTTAAAKVTFHLHAEDQGTPAISGRSPQDAADGTPPFVLGETPAPTIKPFYGAAGSTPYPTTRMPGANPMQSCAVSHYGRQARFENGGMQTVHSTHAGGRAQRGDSEDGGAVEMTWEEEEEAADRADYPHTAPHTDASTRAQIGAGSRQLQGQEASTRRLPQPADLERAAALKRELVRSTAGLLCEPLEAVHARLSRIAHEQRRNEDREAVVQQALQAVQQCLKPC</sequence>
<feature type="compositionally biased region" description="Low complexity" evidence="6">
    <location>
        <begin position="1293"/>
        <end position="1318"/>
    </location>
</feature>
<dbReference type="InterPro" id="IPR001487">
    <property type="entry name" value="Bromodomain"/>
</dbReference>
<evidence type="ECO:0000256" key="2">
    <source>
        <dbReference type="ARBA" id="ARBA00022741"/>
    </source>
</evidence>
<feature type="region of interest" description="Disordered" evidence="6">
    <location>
        <begin position="1133"/>
        <end position="1157"/>
    </location>
</feature>
<feature type="compositionally biased region" description="Basic and acidic residues" evidence="6">
    <location>
        <begin position="1135"/>
        <end position="1144"/>
    </location>
</feature>
<feature type="compositionally biased region" description="Basic residues" evidence="6">
    <location>
        <begin position="332"/>
        <end position="343"/>
    </location>
</feature>
<feature type="compositionally biased region" description="Acidic residues" evidence="6">
    <location>
        <begin position="1450"/>
        <end position="1465"/>
    </location>
</feature>
<keyword evidence="9" id="KW-1185">Reference proteome</keyword>
<dbReference type="GO" id="GO:0006334">
    <property type="term" value="P:nucleosome assembly"/>
    <property type="evidence" value="ECO:0007669"/>
    <property type="project" value="TreeGrafter"/>
</dbReference>
<feature type="compositionally biased region" description="Gly residues" evidence="6">
    <location>
        <begin position="370"/>
        <end position="379"/>
    </location>
</feature>
<dbReference type="PROSITE" id="PS00674">
    <property type="entry name" value="AAA"/>
    <property type="match status" value="1"/>
</dbReference>
<dbReference type="PANTHER" id="PTHR23069">
    <property type="entry name" value="AAA DOMAIN-CONTAINING"/>
    <property type="match status" value="1"/>
</dbReference>
<dbReference type="SMART" id="SM00382">
    <property type="entry name" value="AAA"/>
    <property type="match status" value="1"/>
</dbReference>
<dbReference type="InterPro" id="IPR041569">
    <property type="entry name" value="AAA_lid_3"/>
</dbReference>
<dbReference type="SUPFAM" id="SSF47370">
    <property type="entry name" value="Bromodomain"/>
    <property type="match status" value="1"/>
</dbReference>
<evidence type="ECO:0000313" key="8">
    <source>
        <dbReference type="EMBL" id="KAK9811900.1"/>
    </source>
</evidence>
<feature type="compositionally biased region" description="Low complexity" evidence="6">
    <location>
        <begin position="1145"/>
        <end position="1157"/>
    </location>
</feature>